<keyword evidence="1" id="KW-0812">Transmembrane</keyword>
<dbReference type="Proteomes" id="UP000824238">
    <property type="component" value="Unassembled WGS sequence"/>
</dbReference>
<accession>A0A9D1DLX8</accession>
<protein>
    <submittedName>
        <fullName evidence="3">Uncharacterized protein</fullName>
    </submittedName>
</protein>
<evidence type="ECO:0000256" key="2">
    <source>
        <dbReference type="SAM" id="SignalP"/>
    </source>
</evidence>
<dbReference type="AlphaFoldDB" id="A0A9D1DLX8"/>
<feature type="chain" id="PRO_5038734435" evidence="2">
    <location>
        <begin position="25"/>
        <end position="67"/>
    </location>
</feature>
<organism evidence="3 4">
    <name type="scientific">Candidatus Scatomorpha intestinigallinarum</name>
    <dbReference type="NCBI Taxonomy" id="2840923"/>
    <lineage>
        <taxon>Bacteria</taxon>
        <taxon>Bacillati</taxon>
        <taxon>Bacillota</taxon>
        <taxon>Clostridia</taxon>
        <taxon>Eubacteriales</taxon>
        <taxon>Candidatus Scatomorpha</taxon>
    </lineage>
</organism>
<sequence length="67" mass="7284">MRKLARTLPLVLVFALCLMSYALADIATGATFGVFIGIPLLIIAVAVIVVSVAVKALRRRREKDDDK</sequence>
<evidence type="ECO:0000313" key="4">
    <source>
        <dbReference type="Proteomes" id="UP000824238"/>
    </source>
</evidence>
<keyword evidence="2" id="KW-0732">Signal</keyword>
<evidence type="ECO:0000313" key="3">
    <source>
        <dbReference type="EMBL" id="HIR55295.1"/>
    </source>
</evidence>
<dbReference type="EMBL" id="DVHH01000164">
    <property type="protein sequence ID" value="HIR55295.1"/>
    <property type="molecule type" value="Genomic_DNA"/>
</dbReference>
<gene>
    <name evidence="3" type="ORF">IAD36_06875</name>
</gene>
<keyword evidence="1" id="KW-0472">Membrane</keyword>
<reference evidence="3" key="2">
    <citation type="journal article" date="2021" name="PeerJ">
        <title>Extensive microbial diversity within the chicken gut microbiome revealed by metagenomics and culture.</title>
        <authorList>
            <person name="Gilroy R."/>
            <person name="Ravi A."/>
            <person name="Getino M."/>
            <person name="Pursley I."/>
            <person name="Horton D.L."/>
            <person name="Alikhan N.F."/>
            <person name="Baker D."/>
            <person name="Gharbi K."/>
            <person name="Hall N."/>
            <person name="Watson M."/>
            <person name="Adriaenssens E.M."/>
            <person name="Foster-Nyarko E."/>
            <person name="Jarju S."/>
            <person name="Secka A."/>
            <person name="Antonio M."/>
            <person name="Oren A."/>
            <person name="Chaudhuri R.R."/>
            <person name="La Ragione R."/>
            <person name="Hildebrand F."/>
            <person name="Pallen M.J."/>
        </authorList>
    </citation>
    <scope>NUCLEOTIDE SEQUENCE</scope>
    <source>
        <strain evidence="3">ChiGjej3B3-7149</strain>
    </source>
</reference>
<comment type="caution">
    <text evidence="3">The sequence shown here is derived from an EMBL/GenBank/DDBJ whole genome shotgun (WGS) entry which is preliminary data.</text>
</comment>
<name>A0A9D1DLX8_9FIRM</name>
<keyword evidence="1" id="KW-1133">Transmembrane helix</keyword>
<proteinExistence type="predicted"/>
<evidence type="ECO:0000256" key="1">
    <source>
        <dbReference type="SAM" id="Phobius"/>
    </source>
</evidence>
<reference evidence="3" key="1">
    <citation type="submission" date="2020-10" db="EMBL/GenBank/DDBJ databases">
        <authorList>
            <person name="Gilroy R."/>
        </authorList>
    </citation>
    <scope>NUCLEOTIDE SEQUENCE</scope>
    <source>
        <strain evidence="3">ChiGjej3B3-7149</strain>
    </source>
</reference>
<feature type="signal peptide" evidence="2">
    <location>
        <begin position="1"/>
        <end position="24"/>
    </location>
</feature>
<feature type="transmembrane region" description="Helical" evidence="1">
    <location>
        <begin position="34"/>
        <end position="57"/>
    </location>
</feature>